<dbReference type="EC" id="1.7.1.17" evidence="6"/>
<dbReference type="InterPro" id="IPR003680">
    <property type="entry name" value="Flavodoxin_fold"/>
</dbReference>
<dbReference type="GO" id="GO:0010181">
    <property type="term" value="F:FMN binding"/>
    <property type="evidence" value="ECO:0007669"/>
    <property type="project" value="UniProtKB-UniRule"/>
</dbReference>
<keyword evidence="4 6" id="KW-0520">NAD</keyword>
<dbReference type="InterPro" id="IPR029039">
    <property type="entry name" value="Flavoprotein-like_sf"/>
</dbReference>
<comment type="function">
    <text evidence="6">Also exhibits azoreductase activity. Catalyzes the reductive cleavage of the azo bond in aromatic azo compounds to the corresponding amines.</text>
</comment>
<sequence>MKQLLAIHASGRVQRSVTRQLTQRFIDQWRSVHADGDVILRDVGQAPPPTVSEAWIAGAYSDASERDEAMREAIAVSDQLIDEVFAADVIVIGAPIYNFGMPAQLKAWVDQVVRINRTFEMNFEAENPYVSLVPSKPVVVLVSAGDIELHPGGVLAELNHMEPHLRTALSFIGLTDLHFVRTGNEEFKDERHRASVDAAYAEIADLAARLPAGA</sequence>
<reference evidence="8 9" key="1">
    <citation type="submission" date="2019-02" db="EMBL/GenBank/DDBJ databases">
        <title>Deep-cultivation of Planctomycetes and their phenomic and genomic characterization uncovers novel biology.</title>
        <authorList>
            <person name="Wiegand S."/>
            <person name="Jogler M."/>
            <person name="Boedeker C."/>
            <person name="Pinto D."/>
            <person name="Vollmers J."/>
            <person name="Rivas-Marin E."/>
            <person name="Kohn T."/>
            <person name="Peeters S.H."/>
            <person name="Heuer A."/>
            <person name="Rast P."/>
            <person name="Oberbeckmann S."/>
            <person name="Bunk B."/>
            <person name="Jeske O."/>
            <person name="Meyerdierks A."/>
            <person name="Storesund J.E."/>
            <person name="Kallscheuer N."/>
            <person name="Luecker S."/>
            <person name="Lage O.M."/>
            <person name="Pohl T."/>
            <person name="Merkel B.J."/>
            <person name="Hornburger P."/>
            <person name="Mueller R.-W."/>
            <person name="Bruemmer F."/>
            <person name="Labrenz M."/>
            <person name="Spormann A.M."/>
            <person name="Op den Camp H."/>
            <person name="Overmann J."/>
            <person name="Amann R."/>
            <person name="Jetten M.S.M."/>
            <person name="Mascher T."/>
            <person name="Medema M.H."/>
            <person name="Devos D.P."/>
            <person name="Kaster A.-K."/>
            <person name="Ovreas L."/>
            <person name="Rohde M."/>
            <person name="Galperin M.Y."/>
            <person name="Jogler C."/>
        </authorList>
    </citation>
    <scope>NUCLEOTIDE SEQUENCE [LARGE SCALE GENOMIC DNA]</scope>
    <source>
        <strain evidence="8 9">Pan265</strain>
    </source>
</reference>
<dbReference type="EC" id="1.6.5.-" evidence="6"/>
<proteinExistence type="inferred from homology"/>
<evidence type="ECO:0000256" key="5">
    <source>
        <dbReference type="ARBA" id="ARBA00048542"/>
    </source>
</evidence>
<comment type="caution">
    <text evidence="6">Lacks conserved residue(s) required for the propagation of feature annotation.</text>
</comment>
<keyword evidence="3 6" id="KW-0560">Oxidoreductase</keyword>
<feature type="domain" description="Flavodoxin-like fold" evidence="7">
    <location>
        <begin position="3"/>
        <end position="202"/>
    </location>
</feature>
<evidence type="ECO:0000256" key="4">
    <source>
        <dbReference type="ARBA" id="ARBA00023027"/>
    </source>
</evidence>
<dbReference type="Gene3D" id="3.40.50.360">
    <property type="match status" value="1"/>
</dbReference>
<dbReference type="KEGG" id="mcad:Pan265_24060"/>
<comment type="function">
    <text evidence="6">Quinone reductase that provides resistance to thiol-specific stress caused by electrophilic quinones.</text>
</comment>
<dbReference type="GO" id="GO:0009055">
    <property type="term" value="F:electron transfer activity"/>
    <property type="evidence" value="ECO:0007669"/>
    <property type="project" value="UniProtKB-UniRule"/>
</dbReference>
<accession>A0A518BZY5</accession>
<dbReference type="Pfam" id="PF02525">
    <property type="entry name" value="Flavodoxin_2"/>
    <property type="match status" value="1"/>
</dbReference>
<dbReference type="InterPro" id="IPR023048">
    <property type="entry name" value="NADH:quinone_OxRdtase_FMN_depd"/>
</dbReference>
<comment type="catalytic activity">
    <reaction evidence="6">
        <text>2 a quinone + NADH + H(+) = 2 a 1,4-benzosemiquinone + NAD(+)</text>
        <dbReference type="Rhea" id="RHEA:65952"/>
        <dbReference type="ChEBI" id="CHEBI:15378"/>
        <dbReference type="ChEBI" id="CHEBI:57540"/>
        <dbReference type="ChEBI" id="CHEBI:57945"/>
        <dbReference type="ChEBI" id="CHEBI:132124"/>
        <dbReference type="ChEBI" id="CHEBI:134225"/>
    </reaction>
</comment>
<comment type="subunit">
    <text evidence="6">Homodimer.</text>
</comment>
<comment type="similarity">
    <text evidence="6">Belongs to the azoreductase type 1 family.</text>
</comment>
<dbReference type="PANTHER" id="PTHR43741">
    <property type="entry name" value="FMN-DEPENDENT NADH-AZOREDUCTASE 1"/>
    <property type="match status" value="1"/>
</dbReference>
<feature type="binding site" evidence="6">
    <location>
        <position position="10"/>
    </location>
    <ligand>
        <name>FMN</name>
        <dbReference type="ChEBI" id="CHEBI:58210"/>
    </ligand>
</feature>
<protein>
    <recommendedName>
        <fullName evidence="6">FMN dependent NADH:quinone oxidoreductase</fullName>
        <ecNumber evidence="6">1.6.5.-</ecNumber>
    </recommendedName>
    <alternativeName>
        <fullName evidence="6">Azo-dye reductase</fullName>
    </alternativeName>
    <alternativeName>
        <fullName evidence="6">FMN-dependent NADH-azo compound oxidoreductase</fullName>
    </alternativeName>
    <alternativeName>
        <fullName evidence="6">FMN-dependent NADH-azoreductase</fullName>
        <ecNumber evidence="6">1.7.1.17</ecNumber>
    </alternativeName>
</protein>
<evidence type="ECO:0000256" key="6">
    <source>
        <dbReference type="HAMAP-Rule" id="MF_01216"/>
    </source>
</evidence>
<dbReference type="Proteomes" id="UP000320386">
    <property type="component" value="Chromosome"/>
</dbReference>
<comment type="catalytic activity">
    <reaction evidence="5">
        <text>N,N-dimethyl-1,4-phenylenediamine + anthranilate + 2 NAD(+) = 2-(4-dimethylaminophenyl)diazenylbenzoate + 2 NADH + 2 H(+)</text>
        <dbReference type="Rhea" id="RHEA:55872"/>
        <dbReference type="ChEBI" id="CHEBI:15378"/>
        <dbReference type="ChEBI" id="CHEBI:15783"/>
        <dbReference type="ChEBI" id="CHEBI:16567"/>
        <dbReference type="ChEBI" id="CHEBI:57540"/>
        <dbReference type="ChEBI" id="CHEBI:57945"/>
        <dbReference type="ChEBI" id="CHEBI:71579"/>
        <dbReference type="EC" id="1.7.1.17"/>
    </reaction>
    <physiologicalReaction direction="right-to-left" evidence="5">
        <dbReference type="Rhea" id="RHEA:55874"/>
    </physiologicalReaction>
</comment>
<evidence type="ECO:0000256" key="3">
    <source>
        <dbReference type="ARBA" id="ARBA00023002"/>
    </source>
</evidence>
<dbReference type="HAMAP" id="MF_01216">
    <property type="entry name" value="Azoreductase_type1"/>
    <property type="match status" value="1"/>
</dbReference>
<dbReference type="EMBL" id="CP036280">
    <property type="protein sequence ID" value="QDU72537.1"/>
    <property type="molecule type" value="Genomic_DNA"/>
</dbReference>
<gene>
    <name evidence="8" type="primary">azoR1</name>
    <name evidence="6" type="synonym">azoR</name>
    <name evidence="8" type="ORF">Pan265_24060</name>
</gene>
<evidence type="ECO:0000256" key="2">
    <source>
        <dbReference type="ARBA" id="ARBA00022643"/>
    </source>
</evidence>
<keyword evidence="9" id="KW-1185">Reference proteome</keyword>
<evidence type="ECO:0000256" key="1">
    <source>
        <dbReference type="ARBA" id="ARBA00022630"/>
    </source>
</evidence>
<evidence type="ECO:0000313" key="9">
    <source>
        <dbReference type="Proteomes" id="UP000320386"/>
    </source>
</evidence>
<organism evidence="8 9">
    <name type="scientific">Mucisphaera calidilacus</name>
    <dbReference type="NCBI Taxonomy" id="2527982"/>
    <lineage>
        <taxon>Bacteria</taxon>
        <taxon>Pseudomonadati</taxon>
        <taxon>Planctomycetota</taxon>
        <taxon>Phycisphaerae</taxon>
        <taxon>Phycisphaerales</taxon>
        <taxon>Phycisphaeraceae</taxon>
        <taxon>Mucisphaera</taxon>
    </lineage>
</organism>
<dbReference type="GO" id="GO:0016655">
    <property type="term" value="F:oxidoreductase activity, acting on NAD(P)H, quinone or similar compound as acceptor"/>
    <property type="evidence" value="ECO:0007669"/>
    <property type="project" value="InterPro"/>
</dbReference>
<dbReference type="AlphaFoldDB" id="A0A518BZY5"/>
<dbReference type="InterPro" id="IPR050104">
    <property type="entry name" value="FMN-dep_NADH:Q_OxRdtase_AzoR1"/>
</dbReference>
<evidence type="ECO:0000313" key="8">
    <source>
        <dbReference type="EMBL" id="QDU72537.1"/>
    </source>
</evidence>
<keyword evidence="2 6" id="KW-0288">FMN</keyword>
<dbReference type="RefSeq" id="WP_145446713.1">
    <property type="nucleotide sequence ID" value="NZ_CP036280.1"/>
</dbReference>
<dbReference type="OrthoDB" id="9805013at2"/>
<evidence type="ECO:0000259" key="7">
    <source>
        <dbReference type="Pfam" id="PF02525"/>
    </source>
</evidence>
<comment type="cofactor">
    <cofactor evidence="6">
        <name>FMN</name>
        <dbReference type="ChEBI" id="CHEBI:58210"/>
    </cofactor>
    <text evidence="6">Binds 1 FMN per subunit.</text>
</comment>
<dbReference type="SUPFAM" id="SSF52218">
    <property type="entry name" value="Flavoproteins"/>
    <property type="match status" value="1"/>
</dbReference>
<name>A0A518BZY5_9BACT</name>
<dbReference type="PANTHER" id="PTHR43741:SF2">
    <property type="entry name" value="FMN-DEPENDENT NADH:QUINONE OXIDOREDUCTASE"/>
    <property type="match status" value="1"/>
</dbReference>
<keyword evidence="1 6" id="KW-0285">Flavoprotein</keyword>
<dbReference type="GO" id="GO:0016652">
    <property type="term" value="F:oxidoreductase activity, acting on NAD(P)H as acceptor"/>
    <property type="evidence" value="ECO:0007669"/>
    <property type="project" value="UniProtKB-UniRule"/>
</dbReference>